<proteinExistence type="inferred from homology"/>
<dbReference type="GO" id="GO:0042910">
    <property type="term" value="F:xenobiotic transmembrane transporter activity"/>
    <property type="evidence" value="ECO:0007669"/>
    <property type="project" value="InterPro"/>
</dbReference>
<evidence type="ECO:0000256" key="1">
    <source>
        <dbReference type="ARBA" id="ARBA00003408"/>
    </source>
</evidence>
<dbReference type="Pfam" id="PF01554">
    <property type="entry name" value="MatE"/>
    <property type="match status" value="1"/>
</dbReference>
<protein>
    <recommendedName>
        <fullName evidence="3">Probable multidrug resistance protein NorM</fullName>
    </recommendedName>
    <alternativeName>
        <fullName evidence="5">Multidrug-efflux transporter</fullName>
    </alternativeName>
</protein>
<dbReference type="GO" id="GO:0015297">
    <property type="term" value="F:antiporter activity"/>
    <property type="evidence" value="ECO:0007669"/>
    <property type="project" value="InterPro"/>
</dbReference>
<keyword evidence="8" id="KW-1185">Reference proteome</keyword>
<feature type="transmembrane region" description="Helical" evidence="6">
    <location>
        <begin position="195"/>
        <end position="220"/>
    </location>
</feature>
<dbReference type="InterPro" id="IPR002528">
    <property type="entry name" value="MATE_fam"/>
</dbReference>
<feature type="transmembrane region" description="Helical" evidence="6">
    <location>
        <begin position="142"/>
        <end position="161"/>
    </location>
</feature>
<evidence type="ECO:0000313" key="8">
    <source>
        <dbReference type="Proteomes" id="UP000595895"/>
    </source>
</evidence>
<sequence>MSKSTYESKEPGTGFRVTTLLRYALPSMIASLGGIAIGLTDSIIIAGYSTQALAGVALGAAIYELPINILLGGLMGYRILAPRLGIGNESSRELVGLRSVFRVLFPFSAALTGLLWVVSFLVTKQEHSSFLSDTGPYLAARAPSLIAEFICALLTTTLVLWGRTRTPMIIMLLSGPTNLILDLLLINGIGPVPELGALGAGLASSLSVALPIPYLMLIIYQERSRLEDISGAQENYRGWFKMSLPPMGSAIVDYGGNLVFTVILTSAGTAGLAGMRIGAQLHIVIFIVISSFSSAFLFTLGKTYSTAPDTFFPLIGRMRLIFMTIGCIVGGIIATLATISSRLTYTDPEVTESFFEAALIIAVVCPIAAASYSEITALRVFGFTGKEFFGNAIGVWGGQIPIAFALALIAPETHAPFAALVTYWIMRWWISRRQVSRYILAHRKSVS</sequence>
<evidence type="ECO:0000256" key="5">
    <source>
        <dbReference type="ARBA" id="ARBA00031636"/>
    </source>
</evidence>
<feature type="transmembrane region" description="Helical" evidence="6">
    <location>
        <begin position="52"/>
        <end position="80"/>
    </location>
</feature>
<feature type="transmembrane region" description="Helical" evidence="6">
    <location>
        <begin position="359"/>
        <end position="381"/>
    </location>
</feature>
<dbReference type="RefSeq" id="WP_200274883.1">
    <property type="nucleotide sequence ID" value="NZ_CP066802.1"/>
</dbReference>
<dbReference type="EMBL" id="CP066802">
    <property type="protein sequence ID" value="QQM66794.1"/>
    <property type="molecule type" value="Genomic_DNA"/>
</dbReference>
<accession>A0A7T7S1V8</accession>
<feature type="transmembrane region" description="Helical" evidence="6">
    <location>
        <begin position="388"/>
        <end position="408"/>
    </location>
</feature>
<feature type="transmembrane region" description="Helical" evidence="6">
    <location>
        <begin position="320"/>
        <end position="339"/>
    </location>
</feature>
<keyword evidence="6" id="KW-1133">Transmembrane helix</keyword>
<feature type="transmembrane region" description="Helical" evidence="6">
    <location>
        <begin position="279"/>
        <end position="300"/>
    </location>
</feature>
<reference evidence="7 8" key="1">
    <citation type="submission" date="2020-12" db="EMBL/GenBank/DDBJ databases">
        <authorList>
            <person name="Zhou J."/>
        </authorList>
    </citation>
    <scope>NUCLEOTIDE SEQUENCE [LARGE SCALE GENOMIC DNA]</scope>
    <source>
        <strain evidence="7 8">CCUG 61299</strain>
    </source>
</reference>
<dbReference type="KEGG" id="awe:JG540_06840"/>
<evidence type="ECO:0000256" key="4">
    <source>
        <dbReference type="ARBA" id="ARBA00022448"/>
    </source>
</evidence>
<dbReference type="AlphaFoldDB" id="A0A7T7S1V8"/>
<keyword evidence="6" id="KW-0472">Membrane</keyword>
<dbReference type="PANTHER" id="PTHR43298:SF2">
    <property type="entry name" value="FMN_FAD EXPORTER YEEO-RELATED"/>
    <property type="match status" value="1"/>
</dbReference>
<feature type="transmembrane region" description="Helical" evidence="6">
    <location>
        <begin position="251"/>
        <end position="273"/>
    </location>
</feature>
<feature type="transmembrane region" description="Helical" evidence="6">
    <location>
        <begin position="20"/>
        <end position="46"/>
    </location>
</feature>
<evidence type="ECO:0000256" key="6">
    <source>
        <dbReference type="SAM" id="Phobius"/>
    </source>
</evidence>
<feature type="transmembrane region" description="Helical" evidence="6">
    <location>
        <begin position="100"/>
        <end position="122"/>
    </location>
</feature>
<dbReference type="Proteomes" id="UP000595895">
    <property type="component" value="Chromosome"/>
</dbReference>
<feature type="transmembrane region" description="Helical" evidence="6">
    <location>
        <begin position="168"/>
        <end position="189"/>
    </location>
</feature>
<evidence type="ECO:0000256" key="3">
    <source>
        <dbReference type="ARBA" id="ARBA00020268"/>
    </source>
</evidence>
<name>A0A7T7S1V8_9ACTO</name>
<dbReference type="InterPro" id="IPR050222">
    <property type="entry name" value="MATE_MdtK"/>
</dbReference>
<evidence type="ECO:0000256" key="2">
    <source>
        <dbReference type="ARBA" id="ARBA00010199"/>
    </source>
</evidence>
<keyword evidence="6" id="KW-0812">Transmembrane</keyword>
<comment type="similarity">
    <text evidence="2">Belongs to the multi antimicrobial extrusion (MATE) (TC 2.A.66.1) family.</text>
</comment>
<dbReference type="GO" id="GO:0005886">
    <property type="term" value="C:plasma membrane"/>
    <property type="evidence" value="ECO:0007669"/>
    <property type="project" value="TreeGrafter"/>
</dbReference>
<gene>
    <name evidence="7" type="ORF">JG540_06840</name>
</gene>
<evidence type="ECO:0000313" key="7">
    <source>
        <dbReference type="EMBL" id="QQM66794.1"/>
    </source>
</evidence>
<keyword evidence="4" id="KW-0813">Transport</keyword>
<dbReference type="PANTHER" id="PTHR43298">
    <property type="entry name" value="MULTIDRUG RESISTANCE PROTEIN NORM-RELATED"/>
    <property type="match status" value="1"/>
</dbReference>
<comment type="function">
    <text evidence="1">Multidrug efflux pump.</text>
</comment>
<organism evidence="7 8">
    <name type="scientific">Actinomyces weissii</name>
    <dbReference type="NCBI Taxonomy" id="675090"/>
    <lineage>
        <taxon>Bacteria</taxon>
        <taxon>Bacillati</taxon>
        <taxon>Actinomycetota</taxon>
        <taxon>Actinomycetes</taxon>
        <taxon>Actinomycetales</taxon>
        <taxon>Actinomycetaceae</taxon>
        <taxon>Actinomyces</taxon>
    </lineage>
</organism>
<feature type="transmembrane region" description="Helical" evidence="6">
    <location>
        <begin position="414"/>
        <end position="430"/>
    </location>
</feature>